<keyword evidence="1" id="KW-0732">Signal</keyword>
<feature type="signal peptide" evidence="1">
    <location>
        <begin position="1"/>
        <end position="21"/>
    </location>
</feature>
<dbReference type="Proteomes" id="UP000248349">
    <property type="component" value="Unassembled WGS sequence"/>
</dbReference>
<evidence type="ECO:0008006" key="4">
    <source>
        <dbReference type="Google" id="ProtNLM"/>
    </source>
</evidence>
<gene>
    <name evidence="2" type="ORF">BP01DRAFT_208225</name>
</gene>
<feature type="chain" id="PRO_5016340677" description="GPI anchored protein" evidence="1">
    <location>
        <begin position="22"/>
        <end position="125"/>
    </location>
</feature>
<dbReference type="GeneID" id="37072297"/>
<dbReference type="AlphaFoldDB" id="A0A318YZX6"/>
<dbReference type="EMBL" id="KZ821282">
    <property type="protein sequence ID" value="PYH40571.1"/>
    <property type="molecule type" value="Genomic_DNA"/>
</dbReference>
<name>A0A318YZX6_9EURO</name>
<reference evidence="2 3" key="1">
    <citation type="submission" date="2016-12" db="EMBL/GenBank/DDBJ databases">
        <title>The genomes of Aspergillus section Nigri reveals drivers in fungal speciation.</title>
        <authorList>
            <consortium name="DOE Joint Genome Institute"/>
            <person name="Vesth T.C."/>
            <person name="Nybo J."/>
            <person name="Theobald S."/>
            <person name="Brandl J."/>
            <person name="Frisvad J.C."/>
            <person name="Nielsen K.F."/>
            <person name="Lyhne E.K."/>
            <person name="Kogle M.E."/>
            <person name="Kuo A."/>
            <person name="Riley R."/>
            <person name="Clum A."/>
            <person name="Nolan M."/>
            <person name="Lipzen A."/>
            <person name="Salamov A."/>
            <person name="Henrissat B."/>
            <person name="Wiebenga A."/>
            <person name="De Vries R.P."/>
            <person name="Grigoriev I.V."/>
            <person name="Mortensen U.H."/>
            <person name="Andersen M.R."/>
            <person name="Baker S.E."/>
        </authorList>
    </citation>
    <scope>NUCLEOTIDE SEQUENCE [LARGE SCALE GENOMIC DNA]</scope>
    <source>
        <strain evidence="2 3">JOP 1030-1</strain>
    </source>
</reference>
<protein>
    <recommendedName>
        <fullName evidence="4">GPI anchored protein</fullName>
    </recommendedName>
</protein>
<dbReference type="RefSeq" id="XP_025426553.1">
    <property type="nucleotide sequence ID" value="XM_025571069.1"/>
</dbReference>
<keyword evidence="3" id="KW-1185">Reference proteome</keyword>
<sequence>MKISAIVSSLFCLAAAQLVAAEGDTTSTSTVTTFLTRTLVHVDTVTSGASTTSAPLIPTHAVSAPLISSSAVVSSSVIPTSLVVAPSASASATSSTVFTGAGNVNAAGMSVALVAGSLALIMGAL</sequence>
<accession>A0A318YZX6</accession>
<evidence type="ECO:0000256" key="1">
    <source>
        <dbReference type="SAM" id="SignalP"/>
    </source>
</evidence>
<evidence type="ECO:0000313" key="3">
    <source>
        <dbReference type="Proteomes" id="UP000248349"/>
    </source>
</evidence>
<evidence type="ECO:0000313" key="2">
    <source>
        <dbReference type="EMBL" id="PYH40571.1"/>
    </source>
</evidence>
<organism evidence="2 3">
    <name type="scientific">Aspergillus saccharolyticus JOP 1030-1</name>
    <dbReference type="NCBI Taxonomy" id="1450539"/>
    <lineage>
        <taxon>Eukaryota</taxon>
        <taxon>Fungi</taxon>
        <taxon>Dikarya</taxon>
        <taxon>Ascomycota</taxon>
        <taxon>Pezizomycotina</taxon>
        <taxon>Eurotiomycetes</taxon>
        <taxon>Eurotiomycetidae</taxon>
        <taxon>Eurotiales</taxon>
        <taxon>Aspergillaceae</taxon>
        <taxon>Aspergillus</taxon>
        <taxon>Aspergillus subgen. Circumdati</taxon>
    </lineage>
</organism>
<proteinExistence type="predicted"/>